<keyword evidence="1" id="KW-0175">Coiled coil</keyword>
<protein>
    <submittedName>
        <fullName evidence="5">Myosin-1B isoform X1</fullName>
    </submittedName>
</protein>
<keyword evidence="3" id="KW-0472">Membrane</keyword>
<feature type="coiled-coil region" evidence="1">
    <location>
        <begin position="1137"/>
        <end position="1499"/>
    </location>
</feature>
<keyword evidence="3" id="KW-1133">Transmembrane helix</keyword>
<dbReference type="PANTHER" id="PTHR43049">
    <property type="entry name" value="EARLY ENDOSOME ANTIGEN"/>
    <property type="match status" value="1"/>
</dbReference>
<feature type="coiled-coil region" evidence="1">
    <location>
        <begin position="122"/>
        <end position="317"/>
    </location>
</feature>
<evidence type="ECO:0000313" key="4">
    <source>
        <dbReference type="Proteomes" id="UP000189703"/>
    </source>
</evidence>
<dbReference type="InParanoid" id="A0A1U8A6M6"/>
<dbReference type="OrthoDB" id="770890at2759"/>
<keyword evidence="4" id="KW-1185">Reference proteome</keyword>
<reference evidence="5" key="1">
    <citation type="submission" date="2025-08" db="UniProtKB">
        <authorList>
            <consortium name="RefSeq"/>
        </authorList>
    </citation>
    <scope>IDENTIFICATION</scope>
</reference>
<keyword evidence="3" id="KW-0812">Transmembrane</keyword>
<evidence type="ECO:0000256" key="1">
    <source>
        <dbReference type="SAM" id="Coils"/>
    </source>
</evidence>
<dbReference type="OMA" id="FIAVYQH"/>
<feature type="compositionally biased region" description="Low complexity" evidence="2">
    <location>
        <begin position="1540"/>
        <end position="1549"/>
    </location>
</feature>
<feature type="region of interest" description="Disordered" evidence="2">
    <location>
        <begin position="65"/>
        <end position="119"/>
    </location>
</feature>
<feature type="region of interest" description="Disordered" evidence="2">
    <location>
        <begin position="1522"/>
        <end position="1553"/>
    </location>
</feature>
<feature type="compositionally biased region" description="Basic and acidic residues" evidence="2">
    <location>
        <begin position="87"/>
        <end position="104"/>
    </location>
</feature>
<dbReference type="GeneID" id="104599684"/>
<name>A0A1U8A6M6_NELNU</name>
<proteinExistence type="predicted"/>
<evidence type="ECO:0000256" key="2">
    <source>
        <dbReference type="SAM" id="MobiDB-lite"/>
    </source>
</evidence>
<dbReference type="RefSeq" id="XP_010260613.1">
    <property type="nucleotide sequence ID" value="XM_010262311.2"/>
</dbReference>
<sequence>MQPHSNAKDLRFGTRLLVMEGDAADTQASSEFQAKAVDVRESDVNPAMASSIKVEGEIVINGGLKHEKKGESKEEEEETALDGGFIKVEKETVDVKDGAHKTEGEATSEEGGSSALDRSSSNLMANRDLLESQEKVKELELELERVVEALKHSESENTHLKEELLLTKGKLDGSVKLCEDLEVNKKRVEEQILQNEERYNLQINTLQEALQAHEEKHKDLINVKEAFDGLTFELENSRKKVQELEQELLLSVGEMKKFEELSKQSDSYAESETKKALEFERLLKLAKVNAQEMEVQMASLQEEVKGLYEKIAENERVEESLRTTAAELSGVQAELEISRAQKLDLEKMLSSKEANINELTKELDLHKTSEAQMKEDILALENLFSSVKGDLQAKNDELEEIKLKLHEEVKSRELVEVDLRSRETQISSVQEELAKVIVEKETLEATVADLNSMVMQTKELCGDLENKLKLSDENFCKSDSLLSQALSSNAELEQKLKSLEELQQESGTLAATATQKNLELEDIIKASNAATEEAKLQLRDTEMRLISAEQKNVELEQQLNLVELKSNNAERELKEYSQKTSELTAILERIEEEKTLLKSHVQEYEGKITQLESFLNQASLRSSDLELELKNVSEKCSEHEDRANTSHQRSIELENLIQTTHSKVEDAGKKVVELESLLQAANHRAEELEEQINTLKVKYNDAELESNQFSSKVSELTAELETFQTKASGLEISLQASDEKERELKEFLNVITEEKRKSDEELISSTKKLAEAENLLEVLQNELKSTQEKLENIEQELRVSGIKENEVLEKLKSAEEQLEQQGKLIEQATTRNTELEALHESLVRDSELKLQEAMVHFTNKDSETKSLYEKLKILEDESKTYEEKAAKETEKSNSLKVELDQSLVKLMALESTIDDLKAKILEVEDRAAQSFSENELLSQTNLQLKTKVNELQEFLNSACDEKEATAQMLASHLNTIAELTDQHSRVSELQSETEFRVKEAERQLQESIERYALKDSEAKDLTEKLTALEIQVRKFEEQAHELSALSETQKAELEGSLLKLKNLESDFEEMRTKASHYEKESEGLAEVNLQLKMKVNELQELLASASDEKEVTAQILASHMNTIAELTDQHSRVSELQSETECRIREAEKQLQESIEQYIQKYSEAKDLNEKLIALEIQVRKLEEQADESCALSEAQKAELEEALLKLKLTESSFEEMKTKATHFEKESEGLAEANLKLTRELEAYESNLKELQTTFSAILTEKDDAVEHLQSSKKYIEDLKQQLSLEGQQLQSQVASVMEENSQLNEKYHSAKKELETERVQLEEHKERESILKVELENLKAHITENFVVQTRVAELEEQLRLAESRQKEEVESVRSMAAEKEEKLVSELQEYAHKLCDKEALHEQVQQLQKELKLSQNIIAEKDEEKQRNLSLFNEELEILKKKSSQDAELEKKIEEERNLAIVNAELDDLKKKHSQTAELEKKIEELENKLKLGNNSSVQGDLRSPAEFKDGLEVKSRDLGSTISTPSKRKSKKKSDAASPQASPSSGGIHPAAPQISSAMSFKFILGVALVSVIIGVILGKRY</sequence>
<feature type="coiled-coil region" evidence="1">
    <location>
        <begin position="990"/>
        <end position="1108"/>
    </location>
</feature>
<accession>A0A1U8A6M6</accession>
<dbReference type="KEGG" id="nnu:104599684"/>
<dbReference type="FunCoup" id="A0A1U8A6M6">
    <property type="interactions" value="483"/>
</dbReference>
<dbReference type="Proteomes" id="UP000189703">
    <property type="component" value="Unplaced"/>
</dbReference>
<dbReference type="STRING" id="4432.A0A1U8A6M6"/>
<gene>
    <name evidence="5" type="primary">LOC104599684</name>
</gene>
<dbReference type="PANTHER" id="PTHR43049:SF1">
    <property type="entry name" value="EARLY ENDOSOME ANTIGEN"/>
    <property type="match status" value="1"/>
</dbReference>
<dbReference type="SUPFAM" id="SSF57997">
    <property type="entry name" value="Tropomyosin"/>
    <property type="match status" value="2"/>
</dbReference>
<feature type="coiled-coil region" evidence="1">
    <location>
        <begin position="342"/>
        <end position="446"/>
    </location>
</feature>
<feature type="transmembrane region" description="Helical" evidence="3">
    <location>
        <begin position="1563"/>
        <end position="1583"/>
    </location>
</feature>
<evidence type="ECO:0000256" key="3">
    <source>
        <dbReference type="SAM" id="Phobius"/>
    </source>
</evidence>
<dbReference type="eggNOG" id="ENOG502QTIA">
    <property type="taxonomic scope" value="Eukaryota"/>
</dbReference>
<evidence type="ECO:0000313" key="5">
    <source>
        <dbReference type="RefSeq" id="XP_010260613.1"/>
    </source>
</evidence>
<dbReference type="Gene3D" id="1.20.5.170">
    <property type="match status" value="1"/>
</dbReference>
<organism evidence="4 5">
    <name type="scientific">Nelumbo nucifera</name>
    <name type="common">Sacred lotus</name>
    <dbReference type="NCBI Taxonomy" id="4432"/>
    <lineage>
        <taxon>Eukaryota</taxon>
        <taxon>Viridiplantae</taxon>
        <taxon>Streptophyta</taxon>
        <taxon>Embryophyta</taxon>
        <taxon>Tracheophyta</taxon>
        <taxon>Spermatophyta</taxon>
        <taxon>Magnoliopsida</taxon>
        <taxon>Proteales</taxon>
        <taxon>Nelumbonaceae</taxon>
        <taxon>Nelumbo</taxon>
    </lineage>
</organism>
<feature type="coiled-coil region" evidence="1">
    <location>
        <begin position="482"/>
        <end position="933"/>
    </location>
</feature>